<evidence type="ECO:0000313" key="2">
    <source>
        <dbReference type="Proteomes" id="UP000655883"/>
    </source>
</evidence>
<gene>
    <name evidence="1" type="ORF">EVB97_041</name>
</gene>
<sequence>MAYGEYRGQTLGRIMHFLYKMDFNSDSWARIGFDKEKGKIVIYNTYFSHPDNLRFESKDSHPDGRIFGYITWENDGDSDYPILELDPFFKEDIHNAWQERWDEAVRRIKQTDKYLDRPMYSKKEDDYRKRIKDMTDRAHLTAGVFEYPYSKVVQQIRVSS</sequence>
<dbReference type="Proteomes" id="UP000655883">
    <property type="component" value="Segment"/>
</dbReference>
<protein>
    <submittedName>
        <fullName evidence="1">Uncharacterized protein</fullName>
    </submittedName>
</protein>
<evidence type="ECO:0000313" key="1">
    <source>
        <dbReference type="EMBL" id="QIG72599.1"/>
    </source>
</evidence>
<organism evidence="1 2">
    <name type="scientific">Rhizobium phage RHph_Y65</name>
    <dbReference type="NCBI Taxonomy" id="2509785"/>
    <lineage>
        <taxon>Viruses</taxon>
        <taxon>Duplodnaviria</taxon>
        <taxon>Heunggongvirae</taxon>
        <taxon>Uroviricota</taxon>
        <taxon>Caudoviricetes</taxon>
        <taxon>Kleczkowskaviridae</taxon>
        <taxon>Cuauhnahuacvirus</taxon>
        <taxon>Cuauhnahuacvirus Y65</taxon>
    </lineage>
</organism>
<reference evidence="1 2" key="1">
    <citation type="submission" date="2020-01" db="EMBL/GenBank/DDBJ databases">
        <title>Patterns of diversity and host range of bacteriophage communities associated with bean-nodulatin bacteria.</title>
        <authorList>
            <person name="Vann Cauwenberghe J."/>
            <person name="Santamaria R.I."/>
            <person name="Bustos P."/>
            <person name="Juarez S."/>
            <person name="Gonzalez V."/>
        </authorList>
    </citation>
    <scope>NUCLEOTIDE SEQUENCE [LARGE SCALE GENOMIC DNA]</scope>
    <source>
        <strain evidence="2">RHph</strain>
    </source>
</reference>
<name>A0A7S5RI51_9CAUD</name>
<keyword evidence="2" id="KW-1185">Reference proteome</keyword>
<dbReference type="EMBL" id="MN988525">
    <property type="protein sequence ID" value="QIG72599.1"/>
    <property type="molecule type" value="Genomic_DNA"/>
</dbReference>
<proteinExistence type="predicted"/>
<accession>A0A7S5RI51</accession>